<evidence type="ECO:0000256" key="8">
    <source>
        <dbReference type="ARBA" id="ARBA00023136"/>
    </source>
</evidence>
<dbReference type="GO" id="GO:0016020">
    <property type="term" value="C:membrane"/>
    <property type="evidence" value="ECO:0007669"/>
    <property type="project" value="UniProtKB-SubCell"/>
</dbReference>
<dbReference type="GO" id="GO:0006465">
    <property type="term" value="P:signal peptide processing"/>
    <property type="evidence" value="ECO:0007669"/>
    <property type="project" value="TreeGrafter"/>
</dbReference>
<comment type="catalytic activity">
    <reaction evidence="1">
        <text>Cleaves type-1 transmembrane domains using a catalytic dyad composed of serine and histidine that are contributed by different transmembrane domains.</text>
        <dbReference type="EC" id="3.4.21.105"/>
    </reaction>
</comment>
<dbReference type="EC" id="3.4.21.105" evidence="4"/>
<feature type="transmembrane region" description="Helical" evidence="9">
    <location>
        <begin position="39"/>
        <end position="59"/>
    </location>
</feature>
<feature type="non-terminal residue" evidence="11">
    <location>
        <position position="1"/>
    </location>
</feature>
<feature type="transmembrane region" description="Helical" evidence="9">
    <location>
        <begin position="12"/>
        <end position="32"/>
    </location>
</feature>
<proteinExistence type="inferred from homology"/>
<evidence type="ECO:0000259" key="10">
    <source>
        <dbReference type="Pfam" id="PF01694"/>
    </source>
</evidence>
<evidence type="ECO:0000256" key="4">
    <source>
        <dbReference type="ARBA" id="ARBA00013039"/>
    </source>
</evidence>
<organism evidence="11 12">
    <name type="scientific">Operophtera brumata</name>
    <name type="common">Winter moth</name>
    <name type="synonym">Phalaena brumata</name>
    <dbReference type="NCBI Taxonomy" id="104452"/>
    <lineage>
        <taxon>Eukaryota</taxon>
        <taxon>Metazoa</taxon>
        <taxon>Ecdysozoa</taxon>
        <taxon>Arthropoda</taxon>
        <taxon>Hexapoda</taxon>
        <taxon>Insecta</taxon>
        <taxon>Pterygota</taxon>
        <taxon>Neoptera</taxon>
        <taxon>Endopterygota</taxon>
        <taxon>Lepidoptera</taxon>
        <taxon>Glossata</taxon>
        <taxon>Ditrysia</taxon>
        <taxon>Geometroidea</taxon>
        <taxon>Geometridae</taxon>
        <taxon>Larentiinae</taxon>
        <taxon>Operophtera</taxon>
    </lineage>
</organism>
<dbReference type="Proteomes" id="UP000037510">
    <property type="component" value="Unassembled WGS sequence"/>
</dbReference>
<evidence type="ECO:0000256" key="5">
    <source>
        <dbReference type="ARBA" id="ARBA00022692"/>
    </source>
</evidence>
<dbReference type="EMBL" id="JTDY01006326">
    <property type="protein sequence ID" value="KOB66104.1"/>
    <property type="molecule type" value="Genomic_DNA"/>
</dbReference>
<dbReference type="AlphaFoldDB" id="A0A0L7KST8"/>
<keyword evidence="12" id="KW-1185">Reference proteome</keyword>
<keyword evidence="6" id="KW-0378">Hydrolase</keyword>
<comment type="caution">
    <text evidence="11">The sequence shown here is derived from an EMBL/GenBank/DDBJ whole genome shotgun (WGS) entry which is preliminary data.</text>
</comment>
<dbReference type="GO" id="GO:0004252">
    <property type="term" value="F:serine-type endopeptidase activity"/>
    <property type="evidence" value="ECO:0007669"/>
    <property type="project" value="InterPro"/>
</dbReference>
<dbReference type="Pfam" id="PF01694">
    <property type="entry name" value="Rhomboid"/>
    <property type="match status" value="1"/>
</dbReference>
<comment type="similarity">
    <text evidence="3">Belongs to the peptidase S54 family.</text>
</comment>
<evidence type="ECO:0000256" key="3">
    <source>
        <dbReference type="ARBA" id="ARBA00009045"/>
    </source>
</evidence>
<dbReference type="PANTHER" id="PTHR43731">
    <property type="entry name" value="RHOMBOID PROTEASE"/>
    <property type="match status" value="1"/>
</dbReference>
<protein>
    <recommendedName>
        <fullName evidence="4">rhomboid protease</fullName>
        <ecNumber evidence="4">3.4.21.105</ecNumber>
    </recommendedName>
</protein>
<comment type="subcellular location">
    <subcellularLocation>
        <location evidence="2">Membrane</location>
        <topology evidence="2">Multi-pass membrane protein</topology>
    </subcellularLocation>
</comment>
<keyword evidence="5 9" id="KW-0812">Transmembrane</keyword>
<evidence type="ECO:0000313" key="11">
    <source>
        <dbReference type="EMBL" id="KOB66104.1"/>
    </source>
</evidence>
<keyword evidence="7 9" id="KW-1133">Transmembrane helix</keyword>
<dbReference type="PANTHER" id="PTHR43731:SF14">
    <property type="entry name" value="PRESENILIN-ASSOCIATED RHOMBOID-LIKE PROTEIN, MITOCHONDRIAL"/>
    <property type="match status" value="1"/>
</dbReference>
<gene>
    <name evidence="11" type="ORF">OBRU01_21763</name>
</gene>
<evidence type="ECO:0000313" key="12">
    <source>
        <dbReference type="Proteomes" id="UP000037510"/>
    </source>
</evidence>
<evidence type="ECO:0000256" key="2">
    <source>
        <dbReference type="ARBA" id="ARBA00004141"/>
    </source>
</evidence>
<feature type="non-terminal residue" evidence="11">
    <location>
        <position position="123"/>
    </location>
</feature>
<feature type="domain" description="Peptidase S54 rhomboid" evidence="10">
    <location>
        <begin position="2"/>
        <end position="74"/>
    </location>
</feature>
<dbReference type="STRING" id="104452.A0A0L7KST8"/>
<dbReference type="InterPro" id="IPR022764">
    <property type="entry name" value="Peptidase_S54_rhomboid_dom"/>
</dbReference>
<evidence type="ECO:0000256" key="1">
    <source>
        <dbReference type="ARBA" id="ARBA00000156"/>
    </source>
</evidence>
<reference evidence="11 12" key="1">
    <citation type="journal article" date="2015" name="Genome Biol. Evol.">
        <title>The genome of winter moth (Operophtera brumata) provides a genomic perspective on sexual dimorphism and phenology.</title>
        <authorList>
            <person name="Derks M.F."/>
            <person name="Smit S."/>
            <person name="Salis L."/>
            <person name="Schijlen E."/>
            <person name="Bossers A."/>
            <person name="Mateman C."/>
            <person name="Pijl A.S."/>
            <person name="de Ridder D."/>
            <person name="Groenen M.A."/>
            <person name="Visser M.E."/>
            <person name="Megens H.J."/>
        </authorList>
    </citation>
    <scope>NUCLEOTIDE SEQUENCE [LARGE SCALE GENOMIC DNA]</scope>
    <source>
        <strain evidence="11">WM2013NL</strain>
        <tissue evidence="11">Head and thorax</tissue>
    </source>
</reference>
<dbReference type="InterPro" id="IPR050925">
    <property type="entry name" value="Rhomboid_protease_S54"/>
</dbReference>
<dbReference type="SUPFAM" id="SSF144091">
    <property type="entry name" value="Rhomboid-like"/>
    <property type="match status" value="1"/>
</dbReference>
<evidence type="ECO:0000256" key="9">
    <source>
        <dbReference type="SAM" id="Phobius"/>
    </source>
</evidence>
<dbReference type="Gene3D" id="1.20.1540.10">
    <property type="entry name" value="Rhomboid-like"/>
    <property type="match status" value="1"/>
</dbReference>
<dbReference type="InterPro" id="IPR035952">
    <property type="entry name" value="Rhomboid-like_sf"/>
</dbReference>
<accession>A0A0L7KST8</accession>
<name>A0A0L7KST8_OPEBR</name>
<keyword evidence="8 9" id="KW-0472">Membrane</keyword>
<sequence>MLLSTFSHHSPLHLAANMYVLYSFMPAAIASLGKEQFTALYLSSGVISSFASFFYKVMVNQPGLSLGAVTAIASLGKEQFTALYMSSGVISSFASFFYKVMVNQPSLSLSACLVLLGYVPRVG</sequence>
<evidence type="ECO:0000256" key="7">
    <source>
        <dbReference type="ARBA" id="ARBA00022989"/>
    </source>
</evidence>
<evidence type="ECO:0000256" key="6">
    <source>
        <dbReference type="ARBA" id="ARBA00022801"/>
    </source>
</evidence>
<feature type="transmembrane region" description="Helical" evidence="9">
    <location>
        <begin position="79"/>
        <end position="98"/>
    </location>
</feature>